<evidence type="ECO:0000313" key="2">
    <source>
        <dbReference type="Proteomes" id="UP000261560"/>
    </source>
</evidence>
<reference evidence="1" key="2">
    <citation type="submission" date="2025-09" db="UniProtKB">
        <authorList>
            <consortium name="Ensembl"/>
        </authorList>
    </citation>
    <scope>IDENTIFICATION</scope>
</reference>
<sequence>YLLPLTKCYQQEWVWVQNEGSGSAPSPDVSSVIQPAGVGRVPGSGFWFCSQPGCIASPPASRSGSESRFWFCSQPGCIVQPPAGRVSVSSHIDAQQTPDPHSCTDASRQIGLRRRSLHCKRGGGGGRKHAPASERRLLHPGGAGRAGGLREFRGTLTVKVD</sequence>
<reference evidence="1" key="1">
    <citation type="submission" date="2025-08" db="UniProtKB">
        <authorList>
            <consortium name="Ensembl"/>
        </authorList>
    </citation>
    <scope>IDENTIFICATION</scope>
</reference>
<protein>
    <submittedName>
        <fullName evidence="1">Uncharacterized protein</fullName>
    </submittedName>
</protein>
<name>A0A3B3CJK8_ORYME</name>
<dbReference type="Ensembl" id="ENSOMET00000034756.1">
    <property type="protein sequence ID" value="ENSOMEP00000017284.1"/>
    <property type="gene ID" value="ENSOMEG00000018959.1"/>
</dbReference>
<dbReference type="Proteomes" id="UP000261560">
    <property type="component" value="Unplaced"/>
</dbReference>
<evidence type="ECO:0000313" key="1">
    <source>
        <dbReference type="Ensembl" id="ENSOMEP00000017284.1"/>
    </source>
</evidence>
<accession>A0A3B3CJK8</accession>
<dbReference type="AlphaFoldDB" id="A0A3B3CJK8"/>
<organism evidence="1 2">
    <name type="scientific">Oryzias melastigma</name>
    <name type="common">Marine medaka</name>
    <dbReference type="NCBI Taxonomy" id="30732"/>
    <lineage>
        <taxon>Eukaryota</taxon>
        <taxon>Metazoa</taxon>
        <taxon>Chordata</taxon>
        <taxon>Craniata</taxon>
        <taxon>Vertebrata</taxon>
        <taxon>Euteleostomi</taxon>
        <taxon>Actinopterygii</taxon>
        <taxon>Neopterygii</taxon>
        <taxon>Teleostei</taxon>
        <taxon>Neoteleostei</taxon>
        <taxon>Acanthomorphata</taxon>
        <taxon>Ovalentaria</taxon>
        <taxon>Atherinomorphae</taxon>
        <taxon>Beloniformes</taxon>
        <taxon>Adrianichthyidae</taxon>
        <taxon>Oryziinae</taxon>
        <taxon>Oryzias</taxon>
    </lineage>
</organism>
<keyword evidence="2" id="KW-1185">Reference proteome</keyword>
<dbReference type="PaxDb" id="30732-ENSOMEP00000017284"/>
<proteinExistence type="predicted"/>